<proteinExistence type="predicted"/>
<name>A0A381Y1H8_9ZZZZ</name>
<accession>A0A381Y1H8</accession>
<organism evidence="1">
    <name type="scientific">marine metagenome</name>
    <dbReference type="NCBI Taxonomy" id="408172"/>
    <lineage>
        <taxon>unclassified sequences</taxon>
        <taxon>metagenomes</taxon>
        <taxon>ecological metagenomes</taxon>
    </lineage>
</organism>
<dbReference type="AlphaFoldDB" id="A0A381Y1H8"/>
<sequence length="295" mass="31336">MALVTATRYNNLRQDVYNVLGTGTGDSGYGQTATSSTVSVAQLVEATNINNLYEDIRKCYKHQNGGNPTSGQLQEVVAADLIVDDDTTTYKGWDQYEALALAIATNRLTAHINQIQVQGTSASKTRSSSWNGTITHLFTVTFTDEDERRYFFNSGGTIRIAASVTGGSAKDSSWNTMLAQAGTISFGANSTTQASGDPQGTVGSAIGNYQLTGTDQYIYQRIDGGGGAYAANDFTIEARTVSNTQLMFTMEYRDEAAGNIDETVSNATATIDSGTAYIDVIGTTPAFAIDGTSTL</sequence>
<evidence type="ECO:0000313" key="1">
    <source>
        <dbReference type="EMBL" id="SVA70297.1"/>
    </source>
</evidence>
<gene>
    <name evidence="1" type="ORF">METZ01_LOCUS123151</name>
</gene>
<protein>
    <submittedName>
        <fullName evidence="1">Uncharacterized protein</fullName>
    </submittedName>
</protein>
<dbReference type="EMBL" id="UINC01016986">
    <property type="protein sequence ID" value="SVA70297.1"/>
    <property type="molecule type" value="Genomic_DNA"/>
</dbReference>
<reference evidence="1" key="1">
    <citation type="submission" date="2018-05" db="EMBL/GenBank/DDBJ databases">
        <authorList>
            <person name="Lanie J.A."/>
            <person name="Ng W.-L."/>
            <person name="Kazmierczak K.M."/>
            <person name="Andrzejewski T.M."/>
            <person name="Davidsen T.M."/>
            <person name="Wayne K.J."/>
            <person name="Tettelin H."/>
            <person name="Glass J.I."/>
            <person name="Rusch D."/>
            <person name="Podicherti R."/>
            <person name="Tsui H.-C.T."/>
            <person name="Winkler M.E."/>
        </authorList>
    </citation>
    <scope>NUCLEOTIDE SEQUENCE</scope>
</reference>